<dbReference type="EMBL" id="LNIX01000014">
    <property type="protein sequence ID" value="OXA47067.1"/>
    <property type="molecule type" value="Genomic_DNA"/>
</dbReference>
<accession>A0A226DQW9</accession>
<protein>
    <submittedName>
        <fullName evidence="3">Uncharacterized protein</fullName>
    </submittedName>
</protein>
<evidence type="ECO:0000256" key="2">
    <source>
        <dbReference type="SAM" id="SignalP"/>
    </source>
</evidence>
<keyword evidence="2" id="KW-0732">Signal</keyword>
<feature type="signal peptide" evidence="2">
    <location>
        <begin position="1"/>
        <end position="21"/>
    </location>
</feature>
<proteinExistence type="predicted"/>
<dbReference type="AlphaFoldDB" id="A0A226DQW9"/>
<dbReference type="Proteomes" id="UP000198287">
    <property type="component" value="Unassembled WGS sequence"/>
</dbReference>
<evidence type="ECO:0000313" key="4">
    <source>
        <dbReference type="Proteomes" id="UP000198287"/>
    </source>
</evidence>
<feature type="region of interest" description="Disordered" evidence="1">
    <location>
        <begin position="66"/>
        <end position="91"/>
    </location>
</feature>
<evidence type="ECO:0000313" key="3">
    <source>
        <dbReference type="EMBL" id="OXA47067.1"/>
    </source>
</evidence>
<sequence length="335" mass="37838">MKSNTFLLFVVIASVSPFENGTPSEKGHKHRRIETIPVDDDNLLQPEIPEAVEEMLANVRIAPNVNTGRQRRTGKKYPWPSLQSQQDETKESSIQVHKSAIFDQVNPGESYSREELLNDHDLNPTDSAKLLLELTHLKEEIDKEIAKLQNESTSSTTTNDESNVIVRAARELVRKAELASRSKRQSESEILLPYRACIYIDIPGMVNPVEGGKPFLPETFNHACQEKSVVTETAIQDKQALGLSSSQVDDESETASVDDVLWLHMPPNDPLDSDKIRTELYDTIDTLHHAGNDVLFIPISKGYSDTEEVKHGFLKSLQITPERFSRFRKLKIKRL</sequence>
<name>A0A226DQW9_FOLCA</name>
<keyword evidence="4" id="KW-1185">Reference proteome</keyword>
<organism evidence="3 4">
    <name type="scientific">Folsomia candida</name>
    <name type="common">Springtail</name>
    <dbReference type="NCBI Taxonomy" id="158441"/>
    <lineage>
        <taxon>Eukaryota</taxon>
        <taxon>Metazoa</taxon>
        <taxon>Ecdysozoa</taxon>
        <taxon>Arthropoda</taxon>
        <taxon>Hexapoda</taxon>
        <taxon>Collembola</taxon>
        <taxon>Entomobryomorpha</taxon>
        <taxon>Isotomoidea</taxon>
        <taxon>Isotomidae</taxon>
        <taxon>Proisotominae</taxon>
        <taxon>Folsomia</taxon>
    </lineage>
</organism>
<feature type="compositionally biased region" description="Polar residues" evidence="1">
    <location>
        <begin position="81"/>
        <end position="91"/>
    </location>
</feature>
<reference evidence="3 4" key="1">
    <citation type="submission" date="2015-12" db="EMBL/GenBank/DDBJ databases">
        <title>The genome of Folsomia candida.</title>
        <authorList>
            <person name="Faddeeva A."/>
            <person name="Derks M.F."/>
            <person name="Anvar Y."/>
            <person name="Smit S."/>
            <person name="Van Straalen N."/>
            <person name="Roelofs D."/>
        </authorList>
    </citation>
    <scope>NUCLEOTIDE SEQUENCE [LARGE SCALE GENOMIC DNA]</scope>
    <source>
        <strain evidence="3 4">VU population</strain>
        <tissue evidence="3">Whole body</tissue>
    </source>
</reference>
<gene>
    <name evidence="3" type="ORF">Fcan01_18457</name>
</gene>
<comment type="caution">
    <text evidence="3">The sequence shown here is derived from an EMBL/GenBank/DDBJ whole genome shotgun (WGS) entry which is preliminary data.</text>
</comment>
<feature type="chain" id="PRO_5012285222" evidence="2">
    <location>
        <begin position="22"/>
        <end position="335"/>
    </location>
</feature>
<evidence type="ECO:0000256" key="1">
    <source>
        <dbReference type="SAM" id="MobiDB-lite"/>
    </source>
</evidence>